<reference evidence="3" key="1">
    <citation type="journal article" date="2020" name="Nat. Commun.">
        <title>Genome assembly of wild tea tree DASZ reveals pedigree and selection history of tea varieties.</title>
        <authorList>
            <person name="Zhang W."/>
            <person name="Zhang Y."/>
            <person name="Qiu H."/>
            <person name="Guo Y."/>
            <person name="Wan H."/>
            <person name="Zhang X."/>
            <person name="Scossa F."/>
            <person name="Alseekh S."/>
            <person name="Zhang Q."/>
            <person name="Wang P."/>
            <person name="Xu L."/>
            <person name="Schmidt M.H."/>
            <person name="Jia X."/>
            <person name="Li D."/>
            <person name="Zhu A."/>
            <person name="Guo F."/>
            <person name="Chen W."/>
            <person name="Ni D."/>
            <person name="Usadel B."/>
            <person name="Fernie A.R."/>
            <person name="Wen W."/>
        </authorList>
    </citation>
    <scope>NUCLEOTIDE SEQUENCE [LARGE SCALE GENOMIC DNA]</scope>
    <source>
        <strain evidence="3">cv. G240</strain>
    </source>
</reference>
<feature type="transmembrane region" description="Helical" evidence="1">
    <location>
        <begin position="68"/>
        <end position="88"/>
    </location>
</feature>
<reference evidence="2 3" key="2">
    <citation type="submission" date="2020-07" db="EMBL/GenBank/DDBJ databases">
        <title>Genome assembly of wild tea tree DASZ reveals pedigree and selection history of tea varieties.</title>
        <authorList>
            <person name="Zhang W."/>
        </authorList>
    </citation>
    <scope>NUCLEOTIDE SEQUENCE [LARGE SCALE GENOMIC DNA]</scope>
    <source>
        <strain evidence="3">cv. G240</strain>
        <tissue evidence="2">Leaf</tissue>
    </source>
</reference>
<keyword evidence="1" id="KW-0812">Transmembrane</keyword>
<keyword evidence="1" id="KW-0472">Membrane</keyword>
<accession>A0A7J7G0L9</accession>
<keyword evidence="3" id="KW-1185">Reference proteome</keyword>
<protein>
    <submittedName>
        <fullName evidence="2">Uncharacterized protein</fullName>
    </submittedName>
</protein>
<comment type="caution">
    <text evidence="2">The sequence shown here is derived from an EMBL/GenBank/DDBJ whole genome shotgun (WGS) entry which is preliminary data.</text>
</comment>
<sequence length="90" mass="10463">MPTWEMLFGDWCKPVNSSIGEEMITEYTEAIVNRHTLPYEDNTTTMNLMNQIGAMQSRMQILEANIRFMKIVMIINVVLCLIFLMVALKM</sequence>
<evidence type="ECO:0000313" key="2">
    <source>
        <dbReference type="EMBL" id="KAF5932814.1"/>
    </source>
</evidence>
<proteinExistence type="predicted"/>
<name>A0A7J7G0L9_CAMSI</name>
<dbReference type="EMBL" id="JACBKZ010000014">
    <property type="protein sequence ID" value="KAF5932814.1"/>
    <property type="molecule type" value="Genomic_DNA"/>
</dbReference>
<dbReference type="AlphaFoldDB" id="A0A7J7G0L9"/>
<evidence type="ECO:0000313" key="3">
    <source>
        <dbReference type="Proteomes" id="UP000593564"/>
    </source>
</evidence>
<evidence type="ECO:0000256" key="1">
    <source>
        <dbReference type="SAM" id="Phobius"/>
    </source>
</evidence>
<organism evidence="2 3">
    <name type="scientific">Camellia sinensis</name>
    <name type="common">Tea plant</name>
    <name type="synonym">Thea sinensis</name>
    <dbReference type="NCBI Taxonomy" id="4442"/>
    <lineage>
        <taxon>Eukaryota</taxon>
        <taxon>Viridiplantae</taxon>
        <taxon>Streptophyta</taxon>
        <taxon>Embryophyta</taxon>
        <taxon>Tracheophyta</taxon>
        <taxon>Spermatophyta</taxon>
        <taxon>Magnoliopsida</taxon>
        <taxon>eudicotyledons</taxon>
        <taxon>Gunneridae</taxon>
        <taxon>Pentapetalae</taxon>
        <taxon>asterids</taxon>
        <taxon>Ericales</taxon>
        <taxon>Theaceae</taxon>
        <taxon>Camellia</taxon>
    </lineage>
</organism>
<keyword evidence="1" id="KW-1133">Transmembrane helix</keyword>
<gene>
    <name evidence="2" type="ORF">HYC85_028985</name>
</gene>
<dbReference type="Proteomes" id="UP000593564">
    <property type="component" value="Unassembled WGS sequence"/>
</dbReference>